<dbReference type="STRING" id="1048205.AB852_09750"/>
<keyword evidence="3" id="KW-1185">Reference proteome</keyword>
<protein>
    <submittedName>
        <fullName evidence="2">Iron-sulfur protein</fullName>
    </submittedName>
</protein>
<dbReference type="Pfam" id="PF11575">
    <property type="entry name" value="FhuF_C"/>
    <property type="match status" value="1"/>
</dbReference>
<evidence type="ECO:0000313" key="3">
    <source>
        <dbReference type="Proteomes" id="UP000186455"/>
    </source>
</evidence>
<dbReference type="EMBL" id="LFBV01000002">
    <property type="protein sequence ID" value="OKH94539.1"/>
    <property type="molecule type" value="Genomic_DNA"/>
</dbReference>
<gene>
    <name evidence="2" type="ORF">AB852_09750</name>
</gene>
<sequence length="284" mass="31019">MFLAPASAPPAPAVSCSALLTATYQRLIAYCPALDVHTAEPSATVRQGWFDGAELACREDFLHAWLDNHAAGVRLRYDHEARPDVVASRALHGYLWTAALLISGPWYLERRVPRVRPADLRISRTSDRYEIVPGGFSCLPGDPAAGLPGVRVLPDEESLRAELRAALADHVRPLLAATGPRVRRGPRALWGMVSDDLVSAIWYLGRMLDEEDRGVREADAVLPGAVSPYPGGAAFRNLTSADGRTHPTRTRLGCCLYYTIRPAEACATCPRTSDEERLRRIAAS</sequence>
<dbReference type="Proteomes" id="UP000186455">
    <property type="component" value="Unassembled WGS sequence"/>
</dbReference>
<proteinExistence type="predicted"/>
<name>A0A1Q4V9X5_9ACTN</name>
<organism evidence="2 3">
    <name type="scientific">Streptomyces uncialis</name>
    <dbReference type="NCBI Taxonomy" id="1048205"/>
    <lineage>
        <taxon>Bacteria</taxon>
        <taxon>Bacillati</taxon>
        <taxon>Actinomycetota</taxon>
        <taxon>Actinomycetes</taxon>
        <taxon>Kitasatosporales</taxon>
        <taxon>Streptomycetaceae</taxon>
        <taxon>Streptomyces</taxon>
    </lineage>
</organism>
<comment type="caution">
    <text evidence="2">The sequence shown here is derived from an EMBL/GenBank/DDBJ whole genome shotgun (WGS) entry which is preliminary data.</text>
</comment>
<feature type="domain" description="Ferric siderophore reductase C-terminal" evidence="1">
    <location>
        <begin position="251"/>
        <end position="271"/>
    </location>
</feature>
<reference evidence="2 3" key="1">
    <citation type="submission" date="2015-06" db="EMBL/GenBank/DDBJ databases">
        <title>Cloning and characterization of the uncialamcin biosynthetic gene cluster.</title>
        <authorList>
            <person name="Yan X."/>
            <person name="Huang T."/>
            <person name="Ge H."/>
            <person name="Shen B."/>
        </authorList>
    </citation>
    <scope>NUCLEOTIDE SEQUENCE [LARGE SCALE GENOMIC DNA]</scope>
    <source>
        <strain evidence="2 3">DCA2648</strain>
    </source>
</reference>
<dbReference type="GO" id="GO:0051537">
    <property type="term" value="F:2 iron, 2 sulfur cluster binding"/>
    <property type="evidence" value="ECO:0007669"/>
    <property type="project" value="InterPro"/>
</dbReference>
<evidence type="ECO:0000313" key="2">
    <source>
        <dbReference type="EMBL" id="OKH94539.1"/>
    </source>
</evidence>
<dbReference type="InterPro" id="IPR024726">
    <property type="entry name" value="FhuF_C"/>
</dbReference>
<evidence type="ECO:0000259" key="1">
    <source>
        <dbReference type="Pfam" id="PF11575"/>
    </source>
</evidence>
<dbReference type="GeneID" id="96790352"/>
<dbReference type="RefSeq" id="WP_073786200.1">
    <property type="nucleotide sequence ID" value="NZ_CP109583.1"/>
</dbReference>
<accession>A0A1Q4V9X5</accession>
<dbReference type="AlphaFoldDB" id="A0A1Q4V9X5"/>